<feature type="compositionally biased region" description="Polar residues" evidence="1">
    <location>
        <begin position="560"/>
        <end position="569"/>
    </location>
</feature>
<sequence length="634" mass="68599">MASPSPDAVLHLAALHTLSQTGFASTSKAASLTLSTALAKYLKVVANACVERASLAGRGKVAAIDVVDALDDLGVRIGELIDYAGDQTNDYFDNRDDLGNLQDYTLGGLNAENGIAHLRLVPEDELEFASDLSRSDESMDEDVDVDEGMDEDEGRDVQVKAELKQEHEEEIEWKPYIYRHKSPDLSWLPPLPSHSQSQTTTTKTTFPQNTQSTLASDEVNQSTEPTISALPTTFQSIADRYRKPIPYSSSQLSQSHPFHSPPQPIHQPILPTPPSSLPSLISTYSLIASDPSIALRQSDIRRQATELLRQSILTVDSFSPISTLSSSATGTSIPPVKSSSIVPSHSDVLPLKLLPVNPKSSNGLLSNLVNQINSPNLPSTLKERLTSLRPPVVQNRSSPSSTTDQPIFYNDPVRGPDELSLNKFKGKQQHSNSNDEDPESGLKEIYLSQTWDSGPRGMEKWSKPNLPKGKKIIISKEGEKKPRMNQEDLKKREEEEKRLEENQRLKLRLPTFSNNGIATSPNTIESSSIPGLTSPTPIINGGPKSPASNSAPVTKPDSVNGVTGSHSQQTPTPGPAPGPAPAPAPGLKIKFGGQKLSISPSPLTTPINETPPVNTIRIGSLNGNEGIRVKREAD</sequence>
<feature type="compositionally biased region" description="Polar residues" evidence="1">
    <location>
        <begin position="596"/>
        <end position="613"/>
    </location>
</feature>
<dbReference type="CDD" id="cd00076">
    <property type="entry name" value="HFD_SF"/>
    <property type="match status" value="1"/>
</dbReference>
<feature type="region of interest" description="Disordered" evidence="1">
    <location>
        <begin position="129"/>
        <end position="156"/>
    </location>
</feature>
<feature type="compositionally biased region" description="Acidic residues" evidence="1">
    <location>
        <begin position="138"/>
        <end position="154"/>
    </location>
</feature>
<evidence type="ECO:0000313" key="2">
    <source>
        <dbReference type="EMBL" id="WRT65125.1"/>
    </source>
</evidence>
<feature type="compositionally biased region" description="Basic and acidic residues" evidence="1">
    <location>
        <begin position="474"/>
        <end position="504"/>
    </location>
</feature>
<accession>A0ABZ1CTP0</accession>
<feature type="region of interest" description="Disordered" evidence="1">
    <location>
        <begin position="188"/>
        <end position="224"/>
    </location>
</feature>
<dbReference type="GeneID" id="87954198"/>
<gene>
    <name evidence="2" type="ORF">IL334_002067</name>
</gene>
<dbReference type="InterPro" id="IPR009072">
    <property type="entry name" value="Histone-fold"/>
</dbReference>
<feature type="compositionally biased region" description="Polar residues" evidence="1">
    <location>
        <begin position="394"/>
        <end position="405"/>
    </location>
</feature>
<feature type="compositionally biased region" description="Pro residues" evidence="1">
    <location>
        <begin position="572"/>
        <end position="584"/>
    </location>
</feature>
<dbReference type="EMBL" id="CP141882">
    <property type="protein sequence ID" value="WRT65125.1"/>
    <property type="molecule type" value="Genomic_DNA"/>
</dbReference>
<dbReference type="RefSeq" id="XP_062789865.1">
    <property type="nucleotide sequence ID" value="XM_062933814.1"/>
</dbReference>
<feature type="compositionally biased region" description="Polar residues" evidence="1">
    <location>
        <begin position="511"/>
        <end position="537"/>
    </location>
</feature>
<organism evidence="2 3">
    <name type="scientific">Kwoniella shivajii</name>
    <dbReference type="NCBI Taxonomy" id="564305"/>
    <lineage>
        <taxon>Eukaryota</taxon>
        <taxon>Fungi</taxon>
        <taxon>Dikarya</taxon>
        <taxon>Basidiomycota</taxon>
        <taxon>Agaricomycotina</taxon>
        <taxon>Tremellomycetes</taxon>
        <taxon>Tremellales</taxon>
        <taxon>Cryptococcaceae</taxon>
        <taxon>Kwoniella</taxon>
    </lineage>
</organism>
<protein>
    <recommendedName>
        <fullName evidence="4">Bromodomain associated domain-containing protein</fullName>
    </recommendedName>
</protein>
<dbReference type="Proteomes" id="UP001329825">
    <property type="component" value="Chromosome 2"/>
</dbReference>
<evidence type="ECO:0000256" key="1">
    <source>
        <dbReference type="SAM" id="MobiDB-lite"/>
    </source>
</evidence>
<evidence type="ECO:0000313" key="3">
    <source>
        <dbReference type="Proteomes" id="UP001329825"/>
    </source>
</evidence>
<feature type="compositionally biased region" description="Polar residues" evidence="1">
    <location>
        <begin position="214"/>
        <end position="224"/>
    </location>
</feature>
<feature type="region of interest" description="Disordered" evidence="1">
    <location>
        <begin position="385"/>
        <end position="634"/>
    </location>
</feature>
<feature type="compositionally biased region" description="Low complexity" evidence="1">
    <location>
        <begin position="193"/>
        <end position="213"/>
    </location>
</feature>
<reference evidence="2 3" key="1">
    <citation type="submission" date="2024-01" db="EMBL/GenBank/DDBJ databases">
        <title>Comparative genomics of Cryptococcus and Kwoniella reveals pathogenesis evolution and contrasting modes of karyotype evolution via chromosome fusion or intercentromeric recombination.</title>
        <authorList>
            <person name="Coelho M.A."/>
            <person name="David-Palma M."/>
            <person name="Shea T."/>
            <person name="Bowers K."/>
            <person name="McGinley-Smith S."/>
            <person name="Mohammad A.W."/>
            <person name="Gnirke A."/>
            <person name="Yurkov A.M."/>
            <person name="Nowrousian M."/>
            <person name="Sun S."/>
            <person name="Cuomo C.A."/>
            <person name="Heitman J."/>
        </authorList>
    </citation>
    <scope>NUCLEOTIDE SEQUENCE [LARGE SCALE GENOMIC DNA]</scope>
    <source>
        <strain evidence="2">CBS 11374</strain>
    </source>
</reference>
<dbReference type="Gene3D" id="1.10.20.10">
    <property type="entry name" value="Histone, subunit A"/>
    <property type="match status" value="1"/>
</dbReference>
<keyword evidence="3" id="KW-1185">Reference proteome</keyword>
<proteinExistence type="predicted"/>
<evidence type="ECO:0008006" key="4">
    <source>
        <dbReference type="Google" id="ProtNLM"/>
    </source>
</evidence>
<name>A0ABZ1CTP0_9TREE</name>